<reference evidence="3" key="3">
    <citation type="submission" date="2015-04" db="UniProtKB">
        <authorList>
            <consortium name="EnsemblPlants"/>
        </authorList>
    </citation>
    <scope>IDENTIFICATION</scope>
    <source>
        <strain evidence="3">cv. Jemalong A17</strain>
    </source>
</reference>
<dbReference type="Proteomes" id="UP000002051">
    <property type="component" value="Chromosome 4"/>
</dbReference>
<gene>
    <name evidence="2" type="ordered locus">MTR_4g011800</name>
</gene>
<organism evidence="2 4">
    <name type="scientific">Medicago truncatula</name>
    <name type="common">Barrel medic</name>
    <name type="synonym">Medicago tribuloides</name>
    <dbReference type="NCBI Taxonomy" id="3880"/>
    <lineage>
        <taxon>Eukaryota</taxon>
        <taxon>Viridiplantae</taxon>
        <taxon>Streptophyta</taxon>
        <taxon>Embryophyta</taxon>
        <taxon>Tracheophyta</taxon>
        <taxon>Spermatophyta</taxon>
        <taxon>Magnoliopsida</taxon>
        <taxon>eudicotyledons</taxon>
        <taxon>Gunneridae</taxon>
        <taxon>Pentapetalae</taxon>
        <taxon>rosids</taxon>
        <taxon>fabids</taxon>
        <taxon>Fabales</taxon>
        <taxon>Fabaceae</taxon>
        <taxon>Papilionoideae</taxon>
        <taxon>50 kb inversion clade</taxon>
        <taxon>NPAAA clade</taxon>
        <taxon>Hologalegina</taxon>
        <taxon>IRL clade</taxon>
        <taxon>Trifolieae</taxon>
        <taxon>Medicago</taxon>
    </lineage>
</organism>
<reference evidence="2 4" key="1">
    <citation type="journal article" date="2011" name="Nature">
        <title>The Medicago genome provides insight into the evolution of rhizobial symbioses.</title>
        <authorList>
            <person name="Young N.D."/>
            <person name="Debelle F."/>
            <person name="Oldroyd G.E."/>
            <person name="Geurts R."/>
            <person name="Cannon S.B."/>
            <person name="Udvardi M.K."/>
            <person name="Benedito V.A."/>
            <person name="Mayer K.F."/>
            <person name="Gouzy J."/>
            <person name="Schoof H."/>
            <person name="Van de Peer Y."/>
            <person name="Proost S."/>
            <person name="Cook D.R."/>
            <person name="Meyers B.C."/>
            <person name="Spannagl M."/>
            <person name="Cheung F."/>
            <person name="De Mita S."/>
            <person name="Krishnakumar V."/>
            <person name="Gundlach H."/>
            <person name="Zhou S."/>
            <person name="Mudge J."/>
            <person name="Bharti A.K."/>
            <person name="Murray J.D."/>
            <person name="Naoumkina M.A."/>
            <person name="Rosen B."/>
            <person name="Silverstein K.A."/>
            <person name="Tang H."/>
            <person name="Rombauts S."/>
            <person name="Zhao P.X."/>
            <person name="Zhou P."/>
            <person name="Barbe V."/>
            <person name="Bardou P."/>
            <person name="Bechner M."/>
            <person name="Bellec A."/>
            <person name="Berger A."/>
            <person name="Berges H."/>
            <person name="Bidwell S."/>
            <person name="Bisseling T."/>
            <person name="Choisne N."/>
            <person name="Couloux A."/>
            <person name="Denny R."/>
            <person name="Deshpande S."/>
            <person name="Dai X."/>
            <person name="Doyle J.J."/>
            <person name="Dudez A.M."/>
            <person name="Farmer A.D."/>
            <person name="Fouteau S."/>
            <person name="Franken C."/>
            <person name="Gibelin C."/>
            <person name="Gish J."/>
            <person name="Goldstein S."/>
            <person name="Gonzalez A.J."/>
            <person name="Green P.J."/>
            <person name="Hallab A."/>
            <person name="Hartog M."/>
            <person name="Hua A."/>
            <person name="Humphray S.J."/>
            <person name="Jeong D.H."/>
            <person name="Jing Y."/>
            <person name="Jocker A."/>
            <person name="Kenton S.M."/>
            <person name="Kim D.J."/>
            <person name="Klee K."/>
            <person name="Lai H."/>
            <person name="Lang C."/>
            <person name="Lin S."/>
            <person name="Macmil S.L."/>
            <person name="Magdelenat G."/>
            <person name="Matthews L."/>
            <person name="McCorrison J."/>
            <person name="Monaghan E.L."/>
            <person name="Mun J.H."/>
            <person name="Najar F.Z."/>
            <person name="Nicholson C."/>
            <person name="Noirot C."/>
            <person name="O'Bleness M."/>
            <person name="Paule C.R."/>
            <person name="Poulain J."/>
            <person name="Prion F."/>
            <person name="Qin B."/>
            <person name="Qu C."/>
            <person name="Retzel E.F."/>
            <person name="Riddle C."/>
            <person name="Sallet E."/>
            <person name="Samain S."/>
            <person name="Samson N."/>
            <person name="Sanders I."/>
            <person name="Saurat O."/>
            <person name="Scarpelli C."/>
            <person name="Schiex T."/>
            <person name="Segurens B."/>
            <person name="Severin A.J."/>
            <person name="Sherrier D.J."/>
            <person name="Shi R."/>
            <person name="Sims S."/>
            <person name="Singer S.R."/>
            <person name="Sinharoy S."/>
            <person name="Sterck L."/>
            <person name="Viollet A."/>
            <person name="Wang B.B."/>
            <person name="Wang K."/>
            <person name="Wang M."/>
            <person name="Wang X."/>
            <person name="Warfsmann J."/>
            <person name="Weissenbach J."/>
            <person name="White D.D."/>
            <person name="White J.D."/>
            <person name="Wiley G.B."/>
            <person name="Wincker P."/>
            <person name="Xing Y."/>
            <person name="Yang L."/>
            <person name="Yao Z."/>
            <person name="Ying F."/>
            <person name="Zhai J."/>
            <person name="Zhou L."/>
            <person name="Zuber A."/>
            <person name="Denarie J."/>
            <person name="Dixon R.A."/>
            <person name="May G.D."/>
            <person name="Schwartz D.C."/>
            <person name="Rogers J."/>
            <person name="Quetier F."/>
            <person name="Town C.D."/>
            <person name="Roe B.A."/>
        </authorList>
    </citation>
    <scope>NUCLEOTIDE SEQUENCE [LARGE SCALE GENOMIC DNA]</scope>
    <source>
        <strain evidence="2">A17</strain>
        <strain evidence="3 4">cv. Jemalong A17</strain>
    </source>
</reference>
<evidence type="ECO:0000313" key="3">
    <source>
        <dbReference type="EnsemblPlants" id="KEH28757"/>
    </source>
</evidence>
<reference evidence="2 4" key="2">
    <citation type="journal article" date="2014" name="BMC Genomics">
        <title>An improved genome release (version Mt4.0) for the model legume Medicago truncatula.</title>
        <authorList>
            <person name="Tang H."/>
            <person name="Krishnakumar V."/>
            <person name="Bidwell S."/>
            <person name="Rosen B."/>
            <person name="Chan A."/>
            <person name="Zhou S."/>
            <person name="Gentzbittel L."/>
            <person name="Childs K.L."/>
            <person name="Yandell M."/>
            <person name="Gundlach H."/>
            <person name="Mayer K.F."/>
            <person name="Schwartz D.C."/>
            <person name="Town C.D."/>
        </authorList>
    </citation>
    <scope>GENOME REANNOTATION</scope>
    <source>
        <strain evidence="2">A17</strain>
        <strain evidence="3 4">cv. Jemalong A17</strain>
    </source>
</reference>
<protein>
    <submittedName>
        <fullName evidence="2">MtN26</fullName>
    </submittedName>
</protein>
<dbReference type="PANTHER" id="PTHR33881:SF17">
    <property type="entry name" value="EGF-LIKE DOMAIN-CONTAINING PROTEIN"/>
    <property type="match status" value="1"/>
</dbReference>
<sequence length="124" mass="12992">MRGAGTVNLECGDGKLPTAQPQLPTDTNHGKCVRDGSDFKCQCNEGSANILNDPKMFCLKKCGVGGDCAGIDLGGFFTPEVPPPPPPSPPPPNSGTGSGEMLNCSKKLYMLAIMILAIISQNWI</sequence>
<dbReference type="EnsemblPlants" id="KEH28757">
    <property type="protein sequence ID" value="KEH28757"/>
    <property type="gene ID" value="MTR_4g011800"/>
</dbReference>
<feature type="compositionally biased region" description="Pro residues" evidence="1">
    <location>
        <begin position="80"/>
        <end position="93"/>
    </location>
</feature>
<feature type="region of interest" description="Disordered" evidence="1">
    <location>
        <begin position="76"/>
        <end position="100"/>
    </location>
</feature>
<evidence type="ECO:0000313" key="4">
    <source>
        <dbReference type="Proteomes" id="UP000002051"/>
    </source>
</evidence>
<accession>A0A072UGE3</accession>
<dbReference type="PANTHER" id="PTHR33881">
    <property type="entry name" value="NEUROGENIC LOCUS NOTCH-LIKE PROTEIN"/>
    <property type="match status" value="1"/>
</dbReference>
<evidence type="ECO:0000256" key="1">
    <source>
        <dbReference type="SAM" id="MobiDB-lite"/>
    </source>
</evidence>
<evidence type="ECO:0000313" key="2">
    <source>
        <dbReference type="EMBL" id="KEH28757.1"/>
    </source>
</evidence>
<name>A0A072UGE3_MEDTR</name>
<dbReference type="EMBL" id="CM001220">
    <property type="protein sequence ID" value="KEH28757.1"/>
    <property type="molecule type" value="Genomic_DNA"/>
</dbReference>
<dbReference type="HOGENOM" id="CLU_2007298_0_0_1"/>
<dbReference type="AlphaFoldDB" id="A0A072UGE3"/>
<keyword evidence="4" id="KW-1185">Reference proteome</keyword>
<feature type="region of interest" description="Disordered" evidence="1">
    <location>
        <begin position="1"/>
        <end position="27"/>
    </location>
</feature>
<proteinExistence type="predicted"/>